<dbReference type="OrthoDB" id="4062651at2759"/>
<dbReference type="PROSITE" id="PS50011">
    <property type="entry name" value="PROTEIN_KINASE_DOM"/>
    <property type="match status" value="1"/>
</dbReference>
<feature type="compositionally biased region" description="Basic and acidic residues" evidence="1">
    <location>
        <begin position="220"/>
        <end position="230"/>
    </location>
</feature>
<dbReference type="Gene3D" id="1.10.510.10">
    <property type="entry name" value="Transferase(Phosphotransferase) domain 1"/>
    <property type="match status" value="1"/>
</dbReference>
<dbReference type="Proteomes" id="UP000631114">
    <property type="component" value="Unassembled WGS sequence"/>
</dbReference>
<dbReference type="EMBL" id="JADFTS010000002">
    <property type="protein sequence ID" value="KAF9622351.1"/>
    <property type="molecule type" value="Genomic_DNA"/>
</dbReference>
<protein>
    <recommendedName>
        <fullName evidence="2">Protein kinase domain-containing protein</fullName>
    </recommendedName>
</protein>
<dbReference type="Pfam" id="PF07714">
    <property type="entry name" value="PK_Tyr_Ser-Thr"/>
    <property type="match status" value="1"/>
</dbReference>
<feature type="domain" description="Protein kinase" evidence="2">
    <location>
        <begin position="1"/>
        <end position="230"/>
    </location>
</feature>
<dbReference type="InterPro" id="IPR011009">
    <property type="entry name" value="Kinase-like_dom_sf"/>
</dbReference>
<evidence type="ECO:0000313" key="4">
    <source>
        <dbReference type="Proteomes" id="UP000631114"/>
    </source>
</evidence>
<dbReference type="InterPro" id="IPR001245">
    <property type="entry name" value="Ser-Thr/Tyr_kinase_cat_dom"/>
</dbReference>
<dbReference type="PROSITE" id="PS00108">
    <property type="entry name" value="PROTEIN_KINASE_ST"/>
    <property type="match status" value="1"/>
</dbReference>
<comment type="caution">
    <text evidence="3">The sequence shown here is derived from an EMBL/GenBank/DDBJ whole genome shotgun (WGS) entry which is preliminary data.</text>
</comment>
<proteinExistence type="predicted"/>
<sequence length="230" mass="25489">MKKIVLEKKLGKRRKVDSLPVIFSAHFVRDSRTILTLGSQSIPATGSGSIMVKLRLGAYIYKSNNPQLSWKQRLEICIGAARGLYYLHIGAKYTIIHSDVKTTNILVDYNWVAKVSDFGLLKTGPNLNQIHVSTVVKGSFGYLDPEYFRQQQLTDKSDVYSFGVVLFEVLCARPALNPTLPKEQLHENPNGASLIADERSSRTIGAINSGTNGSHGGKSSIDEQQHFLLK</sequence>
<reference evidence="3 4" key="1">
    <citation type="submission" date="2020-10" db="EMBL/GenBank/DDBJ databases">
        <title>The Coptis chinensis genome and diversification of protoberbering-type alkaloids.</title>
        <authorList>
            <person name="Wang B."/>
            <person name="Shu S."/>
            <person name="Song C."/>
            <person name="Liu Y."/>
        </authorList>
    </citation>
    <scope>NUCLEOTIDE SEQUENCE [LARGE SCALE GENOMIC DNA]</scope>
    <source>
        <strain evidence="3">HL-2020</strain>
        <tissue evidence="3">Leaf</tissue>
    </source>
</reference>
<dbReference type="SMART" id="SM00220">
    <property type="entry name" value="S_TKc"/>
    <property type="match status" value="1"/>
</dbReference>
<feature type="region of interest" description="Disordered" evidence="1">
    <location>
        <begin position="205"/>
        <end position="230"/>
    </location>
</feature>
<dbReference type="PANTHER" id="PTHR27003">
    <property type="entry name" value="OS07G0166700 PROTEIN"/>
    <property type="match status" value="1"/>
</dbReference>
<dbReference type="AlphaFoldDB" id="A0A835IQN8"/>
<dbReference type="PANTHER" id="PTHR27003:SF316">
    <property type="entry name" value="OS05G0280700 PROTEIN"/>
    <property type="match status" value="1"/>
</dbReference>
<dbReference type="InterPro" id="IPR008271">
    <property type="entry name" value="Ser/Thr_kinase_AS"/>
</dbReference>
<dbReference type="GO" id="GO:0009506">
    <property type="term" value="C:plasmodesma"/>
    <property type="evidence" value="ECO:0007669"/>
    <property type="project" value="TreeGrafter"/>
</dbReference>
<accession>A0A835IQN8</accession>
<keyword evidence="4" id="KW-1185">Reference proteome</keyword>
<dbReference type="GO" id="GO:0005886">
    <property type="term" value="C:plasma membrane"/>
    <property type="evidence" value="ECO:0007669"/>
    <property type="project" value="TreeGrafter"/>
</dbReference>
<dbReference type="GO" id="GO:0004714">
    <property type="term" value="F:transmembrane receptor protein tyrosine kinase activity"/>
    <property type="evidence" value="ECO:0007669"/>
    <property type="project" value="InterPro"/>
</dbReference>
<gene>
    <name evidence="3" type="ORF">IFM89_031154</name>
</gene>
<evidence type="ECO:0000259" key="2">
    <source>
        <dbReference type="PROSITE" id="PS50011"/>
    </source>
</evidence>
<evidence type="ECO:0000256" key="1">
    <source>
        <dbReference type="SAM" id="MobiDB-lite"/>
    </source>
</evidence>
<organism evidence="3 4">
    <name type="scientific">Coptis chinensis</name>
    <dbReference type="NCBI Taxonomy" id="261450"/>
    <lineage>
        <taxon>Eukaryota</taxon>
        <taxon>Viridiplantae</taxon>
        <taxon>Streptophyta</taxon>
        <taxon>Embryophyta</taxon>
        <taxon>Tracheophyta</taxon>
        <taxon>Spermatophyta</taxon>
        <taxon>Magnoliopsida</taxon>
        <taxon>Ranunculales</taxon>
        <taxon>Ranunculaceae</taxon>
        <taxon>Coptidoideae</taxon>
        <taxon>Coptis</taxon>
    </lineage>
</organism>
<dbReference type="InterPro" id="IPR045272">
    <property type="entry name" value="ANXUR1/2-like"/>
</dbReference>
<dbReference type="InterPro" id="IPR000719">
    <property type="entry name" value="Prot_kinase_dom"/>
</dbReference>
<dbReference type="GO" id="GO:0005524">
    <property type="term" value="F:ATP binding"/>
    <property type="evidence" value="ECO:0007669"/>
    <property type="project" value="InterPro"/>
</dbReference>
<evidence type="ECO:0000313" key="3">
    <source>
        <dbReference type="EMBL" id="KAF9622351.1"/>
    </source>
</evidence>
<dbReference type="SUPFAM" id="SSF56112">
    <property type="entry name" value="Protein kinase-like (PK-like)"/>
    <property type="match status" value="1"/>
</dbReference>
<name>A0A835IQN8_9MAGN</name>